<evidence type="ECO:0000256" key="1">
    <source>
        <dbReference type="SAM" id="MobiDB-lite"/>
    </source>
</evidence>
<keyword evidence="2" id="KW-1133">Transmembrane helix</keyword>
<proteinExistence type="predicted"/>
<comment type="caution">
    <text evidence="4">The sequence shown here is derived from an EMBL/GenBank/DDBJ whole genome shotgun (WGS) entry which is preliminary data.</text>
</comment>
<feature type="chain" id="PRO_5018183467" description="Ig-like domain-containing protein" evidence="3">
    <location>
        <begin position="19"/>
        <end position="817"/>
    </location>
</feature>
<evidence type="ECO:0000313" key="4">
    <source>
        <dbReference type="EMBL" id="RNA26722.1"/>
    </source>
</evidence>
<keyword evidence="5" id="KW-1185">Reference proteome</keyword>
<name>A0A3M7RTA4_BRAPC</name>
<keyword evidence="2" id="KW-0472">Membrane</keyword>
<dbReference type="Proteomes" id="UP000276133">
    <property type="component" value="Unassembled WGS sequence"/>
</dbReference>
<feature type="compositionally biased region" description="Low complexity" evidence="1">
    <location>
        <begin position="711"/>
        <end position="736"/>
    </location>
</feature>
<dbReference type="EMBL" id="REGN01002685">
    <property type="protein sequence ID" value="RNA26722.1"/>
    <property type="molecule type" value="Genomic_DNA"/>
</dbReference>
<sequence length="817" mass="90353">MRLCSLLITLCALSSVYCQSSEPVTASSLVQKDGRRPSFTQYSLNLLVKMDQPLTLRTMGKWKMIFWILGQYKSKSMAVQETDATSPDKLTIFNVIDPAIRNSTIRTQFMCSPTEQACNTLTVPSFGINYLGTYSNQAQVESAINNVFVDFNISAYIDQLSFKCDSGDCDYDKSSRLLNVVSDKKLTLECSVVVVQNSLYTPAAQLAIWSDMNQFGECPGETNIQKIAQSDTHLYLNTSSGIDIHLYKLSKRCDRTFGKEDIGKSYKCELKPVNQSVPAEMQNLNVLESLSNRIDVHYGPEYTQSANQQFNKTLIAGQTVSAYFTCPFESNPAPVYEWRLKHVVYNQTDSASKRLSLSASEFSPMNKDFSIPKELEVGFYQFQCRAKTEGLINKMSDIITFNLNIIGISAGQLKKSLNFWYSSSGFKYFVFRFNIYDNFYAKTKTKHLLEGKMKIIIFIFSLKNHQFTLVRLEMYRLFIYSFKVCSQINRFCWTITLGNKLNPIEKNTKTNTGAIIGGVIGGVAALIIIVLLVLFIIRRTKNSGPKDEIEKAKDGNNKHDRNSSINVVDEHGESAHGLGESSSLAANKINPSTNLNESSTSDEAQDAKSELPILEIKHSMGDISPKRISELTSSATDFVFSNSNPNINATSYRVIPGSGFYSPSTAEARVKDAAAKDSNLSTTAKLVRKQQEQLGSSSLGNIDINDGNPHLSSRTSLTTNTSSKQSQSNGTSGQKTIPGMMVANSTAQSYAAIAHAAAAAAAVNQQRNQFGGNQIDFSSSGSSQNLTKSYNNPGFFETGSYSNQVKFRWNGPSAHPV</sequence>
<organism evidence="4 5">
    <name type="scientific">Brachionus plicatilis</name>
    <name type="common">Marine rotifer</name>
    <name type="synonym">Brachionus muelleri</name>
    <dbReference type="NCBI Taxonomy" id="10195"/>
    <lineage>
        <taxon>Eukaryota</taxon>
        <taxon>Metazoa</taxon>
        <taxon>Spiralia</taxon>
        <taxon>Gnathifera</taxon>
        <taxon>Rotifera</taxon>
        <taxon>Eurotatoria</taxon>
        <taxon>Monogononta</taxon>
        <taxon>Pseudotrocha</taxon>
        <taxon>Ploima</taxon>
        <taxon>Brachionidae</taxon>
        <taxon>Brachionus</taxon>
    </lineage>
</organism>
<reference evidence="4 5" key="1">
    <citation type="journal article" date="2018" name="Sci. Rep.">
        <title>Genomic signatures of local adaptation to the degree of environmental predictability in rotifers.</title>
        <authorList>
            <person name="Franch-Gras L."/>
            <person name="Hahn C."/>
            <person name="Garcia-Roger E.M."/>
            <person name="Carmona M.J."/>
            <person name="Serra M."/>
            <person name="Gomez A."/>
        </authorList>
    </citation>
    <scope>NUCLEOTIDE SEQUENCE [LARGE SCALE GENOMIC DNA]</scope>
    <source>
        <strain evidence="4">HYR1</strain>
    </source>
</reference>
<dbReference type="AlphaFoldDB" id="A0A3M7RTA4"/>
<feature type="compositionally biased region" description="Polar residues" evidence="1">
    <location>
        <begin position="580"/>
        <end position="602"/>
    </location>
</feature>
<feature type="signal peptide" evidence="3">
    <location>
        <begin position="1"/>
        <end position="18"/>
    </location>
</feature>
<evidence type="ECO:0000313" key="5">
    <source>
        <dbReference type="Proteomes" id="UP000276133"/>
    </source>
</evidence>
<keyword evidence="2" id="KW-0812">Transmembrane</keyword>
<protein>
    <recommendedName>
        <fullName evidence="6">Ig-like domain-containing protein</fullName>
    </recommendedName>
</protein>
<feature type="region of interest" description="Disordered" evidence="1">
    <location>
        <begin position="689"/>
        <end position="738"/>
    </location>
</feature>
<evidence type="ECO:0008006" key="6">
    <source>
        <dbReference type="Google" id="ProtNLM"/>
    </source>
</evidence>
<feature type="transmembrane region" description="Helical" evidence="2">
    <location>
        <begin position="514"/>
        <end position="537"/>
    </location>
</feature>
<evidence type="ECO:0000256" key="3">
    <source>
        <dbReference type="SAM" id="SignalP"/>
    </source>
</evidence>
<evidence type="ECO:0000256" key="2">
    <source>
        <dbReference type="SAM" id="Phobius"/>
    </source>
</evidence>
<keyword evidence="3" id="KW-0732">Signal</keyword>
<feature type="region of interest" description="Disordered" evidence="1">
    <location>
        <begin position="545"/>
        <end position="564"/>
    </location>
</feature>
<feature type="region of interest" description="Disordered" evidence="1">
    <location>
        <begin position="571"/>
        <end position="607"/>
    </location>
</feature>
<gene>
    <name evidence="4" type="ORF">BpHYR1_003824</name>
</gene>
<accession>A0A3M7RTA4</accession>